<evidence type="ECO:0000313" key="1">
    <source>
        <dbReference type="EMBL" id="EYB91741.1"/>
    </source>
</evidence>
<comment type="caution">
    <text evidence="1">The sequence shown here is derived from an EMBL/GenBank/DDBJ whole genome shotgun (WGS) entry which is preliminary data.</text>
</comment>
<keyword evidence="2" id="KW-1185">Reference proteome</keyword>
<dbReference type="AlphaFoldDB" id="A0A016SMY0"/>
<accession>A0A016SMY0</accession>
<name>A0A016SMY0_9BILA</name>
<reference evidence="2" key="1">
    <citation type="journal article" date="2015" name="Nat. Genet.">
        <title>The genome and transcriptome of the zoonotic hookworm Ancylostoma ceylanicum identify infection-specific gene families.</title>
        <authorList>
            <person name="Schwarz E.M."/>
            <person name="Hu Y."/>
            <person name="Antoshechkin I."/>
            <person name="Miller M.M."/>
            <person name="Sternberg P.W."/>
            <person name="Aroian R.V."/>
        </authorList>
    </citation>
    <scope>NUCLEOTIDE SEQUENCE</scope>
    <source>
        <strain evidence="2">HY135</strain>
    </source>
</reference>
<sequence>MLPHYQQFFHIGRPLASLVPATVRARRFRAEMASADRIPPSRPPVIDQCRCRLVAQSVHRSGTKVAPALFGLKVHAVFGPFYFLS</sequence>
<dbReference type="EMBL" id="JARK01001538">
    <property type="protein sequence ID" value="EYB91741.1"/>
    <property type="molecule type" value="Genomic_DNA"/>
</dbReference>
<proteinExistence type="predicted"/>
<dbReference type="Proteomes" id="UP000024635">
    <property type="component" value="Unassembled WGS sequence"/>
</dbReference>
<gene>
    <name evidence="1" type="primary">Acey_s0202.g1765</name>
    <name evidence="1" type="ORF">Y032_0202g1765</name>
</gene>
<organism evidence="1 2">
    <name type="scientific">Ancylostoma ceylanicum</name>
    <dbReference type="NCBI Taxonomy" id="53326"/>
    <lineage>
        <taxon>Eukaryota</taxon>
        <taxon>Metazoa</taxon>
        <taxon>Ecdysozoa</taxon>
        <taxon>Nematoda</taxon>
        <taxon>Chromadorea</taxon>
        <taxon>Rhabditida</taxon>
        <taxon>Rhabditina</taxon>
        <taxon>Rhabditomorpha</taxon>
        <taxon>Strongyloidea</taxon>
        <taxon>Ancylostomatidae</taxon>
        <taxon>Ancylostomatinae</taxon>
        <taxon>Ancylostoma</taxon>
    </lineage>
</organism>
<protein>
    <submittedName>
        <fullName evidence="1">Uncharacterized protein</fullName>
    </submittedName>
</protein>
<evidence type="ECO:0000313" key="2">
    <source>
        <dbReference type="Proteomes" id="UP000024635"/>
    </source>
</evidence>